<dbReference type="Gene3D" id="3.30.70.1630">
    <property type="match status" value="1"/>
</dbReference>
<organism evidence="3 4">
    <name type="scientific">Halopseudomonas bauzanensis</name>
    <dbReference type="NCBI Taxonomy" id="653930"/>
    <lineage>
        <taxon>Bacteria</taxon>
        <taxon>Pseudomonadati</taxon>
        <taxon>Pseudomonadota</taxon>
        <taxon>Gammaproteobacteria</taxon>
        <taxon>Pseudomonadales</taxon>
        <taxon>Pseudomonadaceae</taxon>
        <taxon>Halopseudomonas</taxon>
    </lineage>
</organism>
<evidence type="ECO:0000313" key="5">
    <source>
        <dbReference type="Proteomes" id="UP000186904"/>
    </source>
</evidence>
<accession>A0A1I4P989</accession>
<dbReference type="EMBL" id="FOUA01000006">
    <property type="protein sequence ID" value="SFM24358.1"/>
    <property type="molecule type" value="Genomic_DNA"/>
</dbReference>
<dbReference type="OrthoDB" id="9796287at2"/>
<dbReference type="RefSeq" id="WP_074780974.1">
    <property type="nucleotide sequence ID" value="NZ_FOGN01000006.1"/>
</dbReference>
<dbReference type="GO" id="GO:0016226">
    <property type="term" value="P:iron-sulfur cluster assembly"/>
    <property type="evidence" value="ECO:0007669"/>
    <property type="project" value="TreeGrafter"/>
</dbReference>
<proteinExistence type="predicted"/>
<dbReference type="InterPro" id="IPR045179">
    <property type="entry name" value="YgfZ/GcvT"/>
</dbReference>
<dbReference type="InterPro" id="IPR029043">
    <property type="entry name" value="GcvT/YgfZ_C"/>
</dbReference>
<sequence>MHETRDLSALFPQQSPAPSPDTALALLDHERVLDVSGVDATRFLQGQLTCDVAALATGGSILGARCNPKGRMQSSFRLLKLSDERYLLAMDAPLLEPQQADLAKYAVFFKVQLNDCTEQWVRLGLWGPQAADASAAVDLGQNADEADAGLAVALSHDVMELWVPADRAREIINALTDKAQPVALNAWQLRLIRLGIGQVRSQTRESFIPQMLNLQQLGGVSFKKGCYTGQEIVARMQYLGKLKRRMYRLTWAGDSLPEPATPIIDGNSGQAVGEVVTAARSDECIELLAVLQNEAAQLATLSVSDISKPALELATLPYEEQMAAEAAGE</sequence>
<dbReference type="STRING" id="653930.SAMN05216589_2914"/>
<evidence type="ECO:0000313" key="2">
    <source>
        <dbReference type="EMBL" id="SES26142.1"/>
    </source>
</evidence>
<dbReference type="InterPro" id="IPR006222">
    <property type="entry name" value="GCVT_N"/>
</dbReference>
<dbReference type="SUPFAM" id="SSF103025">
    <property type="entry name" value="Folate-binding domain"/>
    <property type="match status" value="1"/>
</dbReference>
<dbReference type="Gene3D" id="2.40.30.160">
    <property type="match status" value="1"/>
</dbReference>
<dbReference type="EMBL" id="FOGN01000006">
    <property type="protein sequence ID" value="SES26142.1"/>
    <property type="molecule type" value="Genomic_DNA"/>
</dbReference>
<dbReference type="InterPro" id="IPR017703">
    <property type="entry name" value="YgfZ/GCV_T_CS"/>
</dbReference>
<dbReference type="Pfam" id="PF01571">
    <property type="entry name" value="GCV_T"/>
    <property type="match status" value="1"/>
</dbReference>
<dbReference type="SUPFAM" id="SSF101790">
    <property type="entry name" value="Aminomethyltransferase beta-barrel domain"/>
    <property type="match status" value="1"/>
</dbReference>
<evidence type="ECO:0000259" key="1">
    <source>
        <dbReference type="Pfam" id="PF01571"/>
    </source>
</evidence>
<dbReference type="PANTHER" id="PTHR22602:SF0">
    <property type="entry name" value="TRANSFERASE CAF17, MITOCHONDRIAL-RELATED"/>
    <property type="match status" value="1"/>
</dbReference>
<reference evidence="4 5" key="1">
    <citation type="submission" date="2016-10" db="EMBL/GenBank/DDBJ databases">
        <authorList>
            <person name="de Groot N.N."/>
        </authorList>
    </citation>
    <scope>NUCLEOTIDE SEQUENCE [LARGE SCALE GENOMIC DNA]</scope>
    <source>
        <strain evidence="3 4">CGMCC 1.9095</strain>
        <strain evidence="2 5">DSM 22558</strain>
    </source>
</reference>
<evidence type="ECO:0000313" key="4">
    <source>
        <dbReference type="Proteomes" id="UP000186599"/>
    </source>
</evidence>
<dbReference type="Gene3D" id="3.30.70.1400">
    <property type="entry name" value="Aminomethyltransferase beta-barrel domains"/>
    <property type="match status" value="1"/>
</dbReference>
<dbReference type="Proteomes" id="UP000186599">
    <property type="component" value="Unassembled WGS sequence"/>
</dbReference>
<dbReference type="AlphaFoldDB" id="A0A1I4P989"/>
<protein>
    <recommendedName>
        <fullName evidence="1">GCVT N-terminal domain-containing protein</fullName>
    </recommendedName>
</protein>
<dbReference type="PANTHER" id="PTHR22602">
    <property type="entry name" value="TRANSFERASE CAF17, MITOCHONDRIAL-RELATED"/>
    <property type="match status" value="1"/>
</dbReference>
<feature type="domain" description="GCVT N-terminal" evidence="1">
    <location>
        <begin position="29"/>
        <end position="138"/>
    </location>
</feature>
<dbReference type="Proteomes" id="UP000186904">
    <property type="component" value="Unassembled WGS sequence"/>
</dbReference>
<name>A0A1I4P989_9GAMM</name>
<gene>
    <name evidence="3" type="ORF">SAMN04487855_2856</name>
    <name evidence="2" type="ORF">SAMN05216589_2914</name>
</gene>
<evidence type="ECO:0000313" key="3">
    <source>
        <dbReference type="EMBL" id="SFM24358.1"/>
    </source>
</evidence>
<dbReference type="NCBIfam" id="TIGR03317">
    <property type="entry name" value="ygfZ_signature"/>
    <property type="match status" value="1"/>
</dbReference>
<keyword evidence="4" id="KW-1185">Reference proteome</keyword>